<dbReference type="PANTHER" id="PTHR35525">
    <property type="entry name" value="BLL6575 PROTEIN"/>
    <property type="match status" value="1"/>
</dbReference>
<evidence type="ECO:0000313" key="2">
    <source>
        <dbReference type="EMBL" id="MDO7881157.1"/>
    </source>
</evidence>
<name>A0ABT9BPD7_9MICO</name>
<sequence>MNGHDWRDLEHVLGTITALINTGTPAADSEELGTAEALRRFVLDRVITEVEEPTARDLEPIHLVRSQLRAVFVAPDESARTDIVNRLLASARITPRLSDHDGLGLHLHYFPPFATLEEHLVADCAMALAVMLTSGEGDRLRVCRAPDCSRVMVDYSKNRSRTFCDSGRCGNRVNAAAYRERQRVTAGQ</sequence>
<evidence type="ECO:0000259" key="1">
    <source>
        <dbReference type="Pfam" id="PF11706"/>
    </source>
</evidence>
<comment type="caution">
    <text evidence="2">The sequence shown here is derived from an EMBL/GenBank/DDBJ whole genome shotgun (WGS) entry which is preliminary data.</text>
</comment>
<dbReference type="InterPro" id="IPR021005">
    <property type="entry name" value="Znf_CGNR"/>
</dbReference>
<dbReference type="InterPro" id="IPR010852">
    <property type="entry name" value="ABATE"/>
</dbReference>
<proteinExistence type="predicted"/>
<gene>
    <name evidence="2" type="ORF">Q5716_02840</name>
</gene>
<dbReference type="Gene3D" id="1.10.3300.10">
    <property type="entry name" value="Jann2411-like domain"/>
    <property type="match status" value="1"/>
</dbReference>
<accession>A0ABT9BPD7</accession>
<dbReference type="PANTHER" id="PTHR35525:SF3">
    <property type="entry name" value="BLL6575 PROTEIN"/>
    <property type="match status" value="1"/>
</dbReference>
<dbReference type="SUPFAM" id="SSF160904">
    <property type="entry name" value="Jann2411-like"/>
    <property type="match status" value="1"/>
</dbReference>
<organism evidence="2 3">
    <name type="scientific">Antiquaquibacter soli</name>
    <dbReference type="NCBI Taxonomy" id="3064523"/>
    <lineage>
        <taxon>Bacteria</taxon>
        <taxon>Bacillati</taxon>
        <taxon>Actinomycetota</taxon>
        <taxon>Actinomycetes</taxon>
        <taxon>Micrococcales</taxon>
        <taxon>Microbacteriaceae</taxon>
        <taxon>Antiquaquibacter</taxon>
    </lineage>
</organism>
<dbReference type="InterPro" id="IPR023286">
    <property type="entry name" value="ABATE_dom_sf"/>
</dbReference>
<dbReference type="EMBL" id="JAUQUB010000001">
    <property type="protein sequence ID" value="MDO7881157.1"/>
    <property type="molecule type" value="Genomic_DNA"/>
</dbReference>
<dbReference type="Pfam" id="PF11706">
    <property type="entry name" value="zf-CGNR"/>
    <property type="match status" value="1"/>
</dbReference>
<reference evidence="2 3" key="1">
    <citation type="submission" date="2023-07" db="EMBL/GenBank/DDBJ databases">
        <title>Protaetiibacter sp. nov WY-16 isolated from soil.</title>
        <authorList>
            <person name="Liu B."/>
            <person name="Wan Y."/>
        </authorList>
    </citation>
    <scope>NUCLEOTIDE SEQUENCE [LARGE SCALE GENOMIC DNA]</scope>
    <source>
        <strain evidence="2 3">WY-16</strain>
    </source>
</reference>
<protein>
    <submittedName>
        <fullName evidence="2">CGNR zinc finger domain-containing protein</fullName>
    </submittedName>
</protein>
<feature type="domain" description="Zinc finger CGNR" evidence="1">
    <location>
        <begin position="139"/>
        <end position="182"/>
    </location>
</feature>
<keyword evidence="3" id="KW-1185">Reference proteome</keyword>
<dbReference type="RefSeq" id="WP_305001571.1">
    <property type="nucleotide sequence ID" value="NZ_JAUQUB010000001.1"/>
</dbReference>
<evidence type="ECO:0000313" key="3">
    <source>
        <dbReference type="Proteomes" id="UP001241072"/>
    </source>
</evidence>
<dbReference type="Proteomes" id="UP001241072">
    <property type="component" value="Unassembled WGS sequence"/>
</dbReference>
<dbReference type="Pfam" id="PF07336">
    <property type="entry name" value="ABATE"/>
    <property type="match status" value="1"/>
</dbReference>